<dbReference type="SMART" id="SM00014">
    <property type="entry name" value="acidPPc"/>
    <property type="match status" value="1"/>
</dbReference>
<evidence type="ECO:0000256" key="1">
    <source>
        <dbReference type="SAM" id="Phobius"/>
    </source>
</evidence>
<comment type="caution">
    <text evidence="3">The sequence shown here is derived from an EMBL/GenBank/DDBJ whole genome shotgun (WGS) entry which is preliminary data.</text>
</comment>
<accession>A0A1Z5IK26</accession>
<name>A0A1Z5IK26_9LACO</name>
<dbReference type="Proteomes" id="UP000198402">
    <property type="component" value="Unassembled WGS sequence"/>
</dbReference>
<sequence>MHMRQQANRVWWLIASLAWIGFLILAVSVWIQAPWVSHFDQTLQQIAITVRQPSRTIFFAKLAFWGTATFNLLICGVIALWLWLTHHHLAAGFVLTAQVGINMLTTIFKLLIQRARPAGKLVAQGGYSFPSGHTTATAMLVLILLLVVIPLCHHLSWRLLLSVLSLAWLVMIGFDRIYLFVHYPSDVLAGLCLALGWWSILQLTIGKTVAKQPEYL</sequence>
<feature type="transmembrane region" description="Helical" evidence="1">
    <location>
        <begin position="187"/>
        <end position="205"/>
    </location>
</feature>
<dbReference type="Pfam" id="PF01569">
    <property type="entry name" value="PAP2"/>
    <property type="match status" value="1"/>
</dbReference>
<feature type="domain" description="Phosphatidic acid phosphatase type 2/haloperoxidase" evidence="2">
    <location>
        <begin position="91"/>
        <end position="202"/>
    </location>
</feature>
<dbReference type="RefSeq" id="WP_054655180.1">
    <property type="nucleotide sequence ID" value="NZ_BCMG01000011.1"/>
</dbReference>
<reference evidence="3 4" key="1">
    <citation type="submission" date="2015-11" db="EMBL/GenBank/DDBJ databases">
        <title>Draft genome sequences of new species of the genus Lactobacillus isolated from orchardgrass silage.</title>
        <authorList>
            <person name="Tohno M."/>
            <person name="Tanizawa Y."/>
            <person name="Arita M."/>
        </authorList>
    </citation>
    <scope>NUCLEOTIDE SEQUENCE [LARGE SCALE GENOMIC DNA]</scope>
    <source>
        <strain evidence="3 4">IWT126</strain>
    </source>
</reference>
<proteinExistence type="predicted"/>
<dbReference type="OrthoDB" id="9789113at2"/>
<dbReference type="Gene3D" id="1.20.144.10">
    <property type="entry name" value="Phosphatidic acid phosphatase type 2/haloperoxidase"/>
    <property type="match status" value="1"/>
</dbReference>
<dbReference type="InterPro" id="IPR000326">
    <property type="entry name" value="PAP2/HPO"/>
</dbReference>
<keyword evidence="1" id="KW-0472">Membrane</keyword>
<feature type="transmembrane region" description="Helical" evidence="1">
    <location>
        <begin position="132"/>
        <end position="152"/>
    </location>
</feature>
<evidence type="ECO:0000313" key="4">
    <source>
        <dbReference type="Proteomes" id="UP000198402"/>
    </source>
</evidence>
<dbReference type="EMBL" id="BCMG01000011">
    <property type="protein sequence ID" value="GAX01988.1"/>
    <property type="molecule type" value="Genomic_DNA"/>
</dbReference>
<dbReference type="CDD" id="cd03392">
    <property type="entry name" value="PAP2_like_2"/>
    <property type="match status" value="1"/>
</dbReference>
<dbReference type="PANTHER" id="PTHR14969">
    <property type="entry name" value="SPHINGOSINE-1-PHOSPHATE PHOSPHOHYDROLASE"/>
    <property type="match status" value="1"/>
</dbReference>
<dbReference type="InterPro" id="IPR036938">
    <property type="entry name" value="PAP2/HPO_sf"/>
</dbReference>
<feature type="transmembrane region" description="Helical" evidence="1">
    <location>
        <begin position="12"/>
        <end position="33"/>
    </location>
</feature>
<keyword evidence="1" id="KW-0812">Transmembrane</keyword>
<evidence type="ECO:0000259" key="2">
    <source>
        <dbReference type="SMART" id="SM00014"/>
    </source>
</evidence>
<dbReference type="PANTHER" id="PTHR14969:SF13">
    <property type="entry name" value="AT30094P"/>
    <property type="match status" value="1"/>
</dbReference>
<keyword evidence="1" id="KW-1133">Transmembrane helix</keyword>
<keyword evidence="4" id="KW-1185">Reference proteome</keyword>
<protein>
    <submittedName>
        <fullName evidence="3">Membrane protein</fullName>
    </submittedName>
</protein>
<evidence type="ECO:0000313" key="3">
    <source>
        <dbReference type="EMBL" id="GAX01988.1"/>
    </source>
</evidence>
<organism evidence="3 4">
    <name type="scientific">Secundilactobacillus silagei JCM 19001</name>
    <dbReference type="NCBI Taxonomy" id="1302250"/>
    <lineage>
        <taxon>Bacteria</taxon>
        <taxon>Bacillati</taxon>
        <taxon>Bacillota</taxon>
        <taxon>Bacilli</taxon>
        <taxon>Lactobacillales</taxon>
        <taxon>Lactobacillaceae</taxon>
        <taxon>Secundilactobacillus</taxon>
    </lineage>
</organism>
<feature type="transmembrane region" description="Helical" evidence="1">
    <location>
        <begin position="159"/>
        <end position="181"/>
    </location>
</feature>
<dbReference type="SUPFAM" id="SSF48317">
    <property type="entry name" value="Acid phosphatase/Vanadium-dependent haloperoxidase"/>
    <property type="match status" value="1"/>
</dbReference>
<gene>
    <name evidence="3" type="ORF">IWT126_02052</name>
</gene>
<feature type="transmembrane region" description="Helical" evidence="1">
    <location>
        <begin position="91"/>
        <end position="112"/>
    </location>
</feature>
<dbReference type="AlphaFoldDB" id="A0A1Z5IK26"/>
<dbReference type="STRING" id="1302250.GCA_001313225_01942"/>
<feature type="transmembrane region" description="Helical" evidence="1">
    <location>
        <begin position="62"/>
        <end position="84"/>
    </location>
</feature>